<keyword evidence="6" id="KW-1185">Reference proteome</keyword>
<dbReference type="PANTHER" id="PTHR12406:SF41">
    <property type="entry name" value="BRUMMER, ISOFORM B-RELATED"/>
    <property type="match status" value="1"/>
</dbReference>
<keyword evidence="2" id="KW-0442">Lipid degradation</keyword>
<feature type="active site" description="Nucleophile" evidence="2">
    <location>
        <position position="90"/>
    </location>
</feature>
<feature type="short sequence motif" description="GXSXG" evidence="2">
    <location>
        <begin position="88"/>
        <end position="92"/>
    </location>
</feature>
<dbReference type="OrthoDB" id="197155at2759"/>
<evidence type="ECO:0000313" key="6">
    <source>
        <dbReference type="Proteomes" id="UP000440578"/>
    </source>
</evidence>
<feature type="compositionally biased region" description="Acidic residues" evidence="3">
    <location>
        <begin position="604"/>
        <end position="615"/>
    </location>
</feature>
<comment type="caution">
    <text evidence="2">Lacks conserved residue(s) required for the propagation of feature annotation.</text>
</comment>
<keyword evidence="1 2" id="KW-0443">Lipid metabolism</keyword>
<protein>
    <submittedName>
        <fullName evidence="5">Patatin-like phospholipase domain-containing protein 2</fullName>
    </submittedName>
</protein>
<feature type="region of interest" description="Disordered" evidence="3">
    <location>
        <begin position="22"/>
        <end position="43"/>
    </location>
</feature>
<dbReference type="GO" id="GO:0016020">
    <property type="term" value="C:membrane"/>
    <property type="evidence" value="ECO:0007669"/>
    <property type="project" value="TreeGrafter"/>
</dbReference>
<dbReference type="GO" id="GO:0004806">
    <property type="term" value="F:triacylglycerol lipase activity"/>
    <property type="evidence" value="ECO:0007669"/>
    <property type="project" value="TreeGrafter"/>
</dbReference>
<dbReference type="AlphaFoldDB" id="A0A6A4WM95"/>
<name>A0A6A4WM95_AMPAM</name>
<dbReference type="InterPro" id="IPR033562">
    <property type="entry name" value="PLPL"/>
</dbReference>
<dbReference type="InterPro" id="IPR002641">
    <property type="entry name" value="PNPLA_dom"/>
</dbReference>
<evidence type="ECO:0000256" key="3">
    <source>
        <dbReference type="SAM" id="MobiDB-lite"/>
    </source>
</evidence>
<reference evidence="5 6" key="1">
    <citation type="submission" date="2019-07" db="EMBL/GenBank/DDBJ databases">
        <title>Draft genome assembly of a fouling barnacle, Amphibalanus amphitrite (Darwin, 1854): The first reference genome for Thecostraca.</title>
        <authorList>
            <person name="Kim W."/>
        </authorList>
    </citation>
    <scope>NUCLEOTIDE SEQUENCE [LARGE SCALE GENOMIC DNA]</scope>
    <source>
        <strain evidence="5">SNU_AA5</strain>
        <tissue evidence="5">Soma without cirri and trophi</tissue>
    </source>
</reference>
<dbReference type="GO" id="GO:0005811">
    <property type="term" value="C:lipid droplet"/>
    <property type="evidence" value="ECO:0007669"/>
    <property type="project" value="TreeGrafter"/>
</dbReference>
<feature type="short sequence motif" description="GXGXXG" evidence="2">
    <location>
        <begin position="59"/>
        <end position="64"/>
    </location>
</feature>
<dbReference type="PROSITE" id="PS51635">
    <property type="entry name" value="PNPLA"/>
    <property type="match status" value="1"/>
</dbReference>
<keyword evidence="2" id="KW-0378">Hydrolase</keyword>
<dbReference type="GO" id="GO:0005737">
    <property type="term" value="C:cytoplasm"/>
    <property type="evidence" value="ECO:0007669"/>
    <property type="project" value="TreeGrafter"/>
</dbReference>
<dbReference type="PANTHER" id="PTHR12406">
    <property type="entry name" value="CALCIUM-INDEPENDENT PHOSPHOLIPASE A2 IPLA2 -RELATED"/>
    <property type="match status" value="1"/>
</dbReference>
<feature type="domain" description="PNPLA" evidence="4">
    <location>
        <begin position="55"/>
        <end position="222"/>
    </location>
</feature>
<organism evidence="5 6">
    <name type="scientific">Amphibalanus amphitrite</name>
    <name type="common">Striped barnacle</name>
    <name type="synonym">Balanus amphitrite</name>
    <dbReference type="NCBI Taxonomy" id="1232801"/>
    <lineage>
        <taxon>Eukaryota</taxon>
        <taxon>Metazoa</taxon>
        <taxon>Ecdysozoa</taxon>
        <taxon>Arthropoda</taxon>
        <taxon>Crustacea</taxon>
        <taxon>Multicrustacea</taxon>
        <taxon>Cirripedia</taxon>
        <taxon>Thoracica</taxon>
        <taxon>Thoracicalcarea</taxon>
        <taxon>Balanomorpha</taxon>
        <taxon>Balanoidea</taxon>
        <taxon>Balanidae</taxon>
        <taxon>Amphibalaninae</taxon>
        <taxon>Amphibalanus</taxon>
    </lineage>
</organism>
<dbReference type="Pfam" id="PF01734">
    <property type="entry name" value="Patatin"/>
    <property type="match status" value="1"/>
</dbReference>
<sequence length="643" mass="70634">MTLGGGDQRVVRRAAVVQFAAGSEPGPSRPRLPRRQLHSSASRPSVADKLSQMNLSFAGCGFLGVYHIGVAACMSRYCPELLQNRIAGASAGAIAAAALICNASLSEIMSDLVAVSRVIQDHIGGPFSPFVSVPVMLRAGLQKNLPDNAHELCSGRLHISVTRLEDGKNAILSHFESKDELITALLCTAFIPAFSGWRPPRFDGVRYMDGCYSNNLPTLDSRTITVSPFCGEADICPRDRTLSLIVIDAANTRIELTPENFMRVFMIMYPPSPETLSDLANQGFNDAIRFLMRHDLMKCQVCVMTTEIVGRAYSSCGRLIQHVHCDDCSHKQQEAMLARLPDAVHEPLHQNILRQRSMLRNWVLNFPGVRHLMVLAVPWTLPFGIIRQIYDRLVQRIPQLAFVLETIAGEVISAVHSGFSAHLPRSRQVHARYLCRLNLTEYGESAGLEEGQTQVPDVLDDGADAYIPGIVRRFDREFHVDFTNRDHGLTVCTSTDAERLESEVMAAGIQVVDRQPAEEDAGAPVDRELVRMALEAQGSADCGVSWYYTDKDGNLCVRHVSAVPTPVATPCVSRRASICEDSDSVAAVQLLRRRAAAAAARDSDDSEDTESESMAEAEREESMTYDAGMGVIKEETNDPLPED</sequence>
<evidence type="ECO:0000256" key="1">
    <source>
        <dbReference type="ARBA" id="ARBA00023098"/>
    </source>
</evidence>
<evidence type="ECO:0000313" key="5">
    <source>
        <dbReference type="EMBL" id="KAF0303308.1"/>
    </source>
</evidence>
<accession>A0A6A4WM95</accession>
<comment type="caution">
    <text evidence="5">The sequence shown here is derived from an EMBL/GenBank/DDBJ whole genome shotgun (WGS) entry which is preliminary data.</text>
</comment>
<feature type="active site" description="Proton acceptor" evidence="2">
    <location>
        <position position="209"/>
    </location>
</feature>
<evidence type="ECO:0000256" key="2">
    <source>
        <dbReference type="PROSITE-ProRule" id="PRU01161"/>
    </source>
</evidence>
<dbReference type="GO" id="GO:0019433">
    <property type="term" value="P:triglyceride catabolic process"/>
    <property type="evidence" value="ECO:0007669"/>
    <property type="project" value="TreeGrafter"/>
</dbReference>
<proteinExistence type="predicted"/>
<feature type="region of interest" description="Disordered" evidence="3">
    <location>
        <begin position="597"/>
        <end position="643"/>
    </location>
</feature>
<dbReference type="SUPFAM" id="SSF52151">
    <property type="entry name" value="FabD/lysophospholipase-like"/>
    <property type="match status" value="1"/>
</dbReference>
<dbReference type="EMBL" id="VIIS01000956">
    <property type="protein sequence ID" value="KAF0303308.1"/>
    <property type="molecule type" value="Genomic_DNA"/>
</dbReference>
<dbReference type="InterPro" id="IPR016035">
    <property type="entry name" value="Acyl_Trfase/lysoPLipase"/>
</dbReference>
<dbReference type="Gene3D" id="3.40.1090.10">
    <property type="entry name" value="Cytosolic phospholipase A2 catalytic domain"/>
    <property type="match status" value="2"/>
</dbReference>
<gene>
    <name evidence="5" type="primary">Pnpla2</name>
    <name evidence="5" type="ORF">FJT64_024711</name>
</gene>
<dbReference type="GO" id="GO:0055088">
    <property type="term" value="P:lipid homeostasis"/>
    <property type="evidence" value="ECO:0007669"/>
    <property type="project" value="TreeGrafter"/>
</dbReference>
<evidence type="ECO:0000259" key="4">
    <source>
        <dbReference type="PROSITE" id="PS51635"/>
    </source>
</evidence>
<dbReference type="Proteomes" id="UP000440578">
    <property type="component" value="Unassembled WGS sequence"/>
</dbReference>